<accession>M2PVI9</accession>
<dbReference type="SUPFAM" id="SSF53335">
    <property type="entry name" value="S-adenosyl-L-methionine-dependent methyltransferases"/>
    <property type="match status" value="1"/>
</dbReference>
<gene>
    <name evidence="4" type="ORF">B0293_04130</name>
    <name evidence="3" type="ORF">C791_0267</name>
</gene>
<keyword evidence="6" id="KW-1185">Reference proteome</keyword>
<dbReference type="AlphaFoldDB" id="M2PVI9"/>
<organism evidence="3 5">
    <name type="scientific">Amycolatopsis azurea DSM 43854</name>
    <dbReference type="NCBI Taxonomy" id="1238180"/>
    <lineage>
        <taxon>Bacteria</taxon>
        <taxon>Bacillati</taxon>
        <taxon>Actinomycetota</taxon>
        <taxon>Actinomycetes</taxon>
        <taxon>Pseudonocardiales</taxon>
        <taxon>Pseudonocardiaceae</taxon>
        <taxon>Amycolatopsis</taxon>
    </lineage>
</organism>
<evidence type="ECO:0000256" key="1">
    <source>
        <dbReference type="ARBA" id="ARBA00022679"/>
    </source>
</evidence>
<dbReference type="InterPro" id="IPR041698">
    <property type="entry name" value="Methyltransf_25"/>
</dbReference>
<reference evidence="3 5" key="1">
    <citation type="submission" date="2012-10" db="EMBL/GenBank/DDBJ databases">
        <title>Genome assembly of Amycolatopsis azurea DSM 43854.</title>
        <authorList>
            <person name="Khatri I."/>
            <person name="Kaur I."/>
            <person name="Subramanian S."/>
            <person name="Mayilraj S."/>
        </authorList>
    </citation>
    <scope>NUCLEOTIDE SEQUENCE [LARGE SCALE GENOMIC DNA]</scope>
    <source>
        <strain evidence="3 5">DSM 43854</strain>
    </source>
</reference>
<dbReference type="Proteomes" id="UP000188551">
    <property type="component" value="Unassembled WGS sequence"/>
</dbReference>
<dbReference type="PATRIC" id="fig|1238180.3.peg.1625"/>
<dbReference type="Proteomes" id="UP000014137">
    <property type="component" value="Unassembled WGS sequence"/>
</dbReference>
<keyword evidence="3" id="KW-0489">Methyltransferase</keyword>
<reference evidence="4 6" key="2">
    <citation type="submission" date="2017-02" db="EMBL/GenBank/DDBJ databases">
        <title>Amycolatopsis azurea DSM 43854 draft genome.</title>
        <authorList>
            <person name="Mayilraj S."/>
        </authorList>
    </citation>
    <scope>NUCLEOTIDE SEQUENCE [LARGE SCALE GENOMIC DNA]</scope>
    <source>
        <strain evidence="4 6">DSM 43854</strain>
    </source>
</reference>
<dbReference type="Gene3D" id="3.40.50.150">
    <property type="entry name" value="Vaccinia Virus protein VP39"/>
    <property type="match status" value="1"/>
</dbReference>
<evidence type="ECO:0000259" key="2">
    <source>
        <dbReference type="Pfam" id="PF13649"/>
    </source>
</evidence>
<dbReference type="GO" id="GO:0032259">
    <property type="term" value="P:methylation"/>
    <property type="evidence" value="ECO:0007669"/>
    <property type="project" value="UniProtKB-KW"/>
</dbReference>
<dbReference type="Gene3D" id="2.20.130.10">
    <property type="entry name" value="CAC2371-like domains"/>
    <property type="match status" value="1"/>
</dbReference>
<comment type="caution">
    <text evidence="3">The sequence shown here is derived from an EMBL/GenBank/DDBJ whole genome shotgun (WGS) entry which is preliminary data.</text>
</comment>
<evidence type="ECO:0000313" key="5">
    <source>
        <dbReference type="Proteomes" id="UP000014137"/>
    </source>
</evidence>
<keyword evidence="1 3" id="KW-0808">Transferase</keyword>
<dbReference type="GO" id="GO:0008168">
    <property type="term" value="F:methyltransferase activity"/>
    <property type="evidence" value="ECO:0007669"/>
    <property type="project" value="UniProtKB-KW"/>
</dbReference>
<dbReference type="CDD" id="cd02440">
    <property type="entry name" value="AdoMet_MTases"/>
    <property type="match status" value="1"/>
</dbReference>
<protein>
    <submittedName>
        <fullName evidence="3 4">Methyltransferase</fullName>
    </submittedName>
</protein>
<dbReference type="Pfam" id="PF13649">
    <property type="entry name" value="Methyltransf_25"/>
    <property type="match status" value="1"/>
</dbReference>
<dbReference type="EMBL" id="ANMG01000010">
    <property type="protein sequence ID" value="EMD28643.1"/>
    <property type="molecule type" value="Genomic_DNA"/>
</dbReference>
<dbReference type="InterPro" id="IPR029063">
    <property type="entry name" value="SAM-dependent_MTases_sf"/>
</dbReference>
<dbReference type="EMBL" id="MUXN01000002">
    <property type="protein sequence ID" value="OOC08073.1"/>
    <property type="molecule type" value="Genomic_DNA"/>
</dbReference>
<proteinExistence type="predicted"/>
<sequence length="254" mass="28544">MDSVTANTSGFLYRSPELYDSIYRFDDTGIRLTKMCHELLLRNGKTPPGPVLDLGCGTAYKLAYLNEAGYDCTGVDYLEAMVSYARDEYPDMRFEVGDVRDVRIGRKFDVITCLGWVIENVHSCEDIARVMETFAVHANPGALLVLGTHNPIGDLSALGAKSSFSIEREDFKATGEASFTVDRRRQVLTRLLNWSLPGGGTEEEVTRYRLFFPMELEYYLRSHGFGDVEMYDNIELAPSELEGSMLYVTATYQG</sequence>
<evidence type="ECO:0000313" key="6">
    <source>
        <dbReference type="Proteomes" id="UP000188551"/>
    </source>
</evidence>
<dbReference type="RefSeq" id="WP_005153014.1">
    <property type="nucleotide sequence ID" value="NZ_ANMG01000010.1"/>
</dbReference>
<feature type="domain" description="Methyltransferase" evidence="2">
    <location>
        <begin position="51"/>
        <end position="141"/>
    </location>
</feature>
<evidence type="ECO:0000313" key="4">
    <source>
        <dbReference type="EMBL" id="OOC08073.1"/>
    </source>
</evidence>
<evidence type="ECO:0000313" key="3">
    <source>
        <dbReference type="EMBL" id="EMD28643.1"/>
    </source>
</evidence>
<name>M2PVI9_9PSEU</name>
<dbReference type="PANTHER" id="PTHR43861">
    <property type="entry name" value="TRANS-ACONITATE 2-METHYLTRANSFERASE-RELATED"/>
    <property type="match status" value="1"/>
</dbReference>